<evidence type="ECO:0000256" key="12">
    <source>
        <dbReference type="HAMAP-Rule" id="MF_00129"/>
    </source>
</evidence>
<dbReference type="FunFam" id="3.50.50.60:FF:000010">
    <property type="entry name" value="tRNA uridine 5-carboxymethylaminomethyl modification enzyme MnmG"/>
    <property type="match status" value="1"/>
</dbReference>
<organism evidence="14 15">
    <name type="scientific">Thiomicrospira aerophila AL3</name>
    <dbReference type="NCBI Taxonomy" id="717772"/>
    <lineage>
        <taxon>Bacteria</taxon>
        <taxon>Pseudomonadati</taxon>
        <taxon>Pseudomonadota</taxon>
        <taxon>Gammaproteobacteria</taxon>
        <taxon>Thiotrichales</taxon>
        <taxon>Piscirickettsiaceae</taxon>
        <taxon>Thiomicrospira</taxon>
    </lineage>
</organism>
<dbReference type="InterPro" id="IPR036188">
    <property type="entry name" value="FAD/NAD-bd_sf"/>
</dbReference>
<evidence type="ECO:0000256" key="6">
    <source>
        <dbReference type="ARBA" id="ARBA00022630"/>
    </source>
</evidence>
<evidence type="ECO:0000256" key="4">
    <source>
        <dbReference type="ARBA" id="ARBA00020461"/>
    </source>
</evidence>
<dbReference type="HAMAP" id="MF_00129">
    <property type="entry name" value="MnmG_GidA"/>
    <property type="match status" value="1"/>
</dbReference>
<dbReference type="FunFam" id="1.10.10.1800:FF:000001">
    <property type="entry name" value="tRNA uridine 5-carboxymethylaminomethyl modification enzyme MnmG"/>
    <property type="match status" value="1"/>
</dbReference>
<dbReference type="GO" id="GO:0002098">
    <property type="term" value="P:tRNA wobble uridine modification"/>
    <property type="evidence" value="ECO:0007669"/>
    <property type="project" value="InterPro"/>
</dbReference>
<evidence type="ECO:0000256" key="9">
    <source>
        <dbReference type="ARBA" id="ARBA00023027"/>
    </source>
</evidence>
<dbReference type="PANTHER" id="PTHR11806">
    <property type="entry name" value="GLUCOSE INHIBITED DIVISION PROTEIN A"/>
    <property type="match status" value="1"/>
</dbReference>
<keyword evidence="6 12" id="KW-0285">Flavoprotein</keyword>
<comment type="subcellular location">
    <subcellularLocation>
        <location evidence="12">Cytoplasm</location>
    </subcellularLocation>
</comment>
<dbReference type="InterPro" id="IPR049312">
    <property type="entry name" value="GIDA_C_N"/>
</dbReference>
<dbReference type="SMART" id="SM01228">
    <property type="entry name" value="GIDA_assoc_3"/>
    <property type="match status" value="1"/>
</dbReference>
<evidence type="ECO:0000256" key="10">
    <source>
        <dbReference type="ARBA" id="ARBA00025948"/>
    </source>
</evidence>
<sequence>MTHFDVIVVGGGHAGTEAALAAARMGVKTLLLTHNIDTLGAMSCNPAIGGIGKGHLVKEIDALGGAMALAIDEGGIQFRTLNSSKGPAVRATRAQADRLLYKQAILSRLQQQPNLTLFQQPVEDLLLEGEQVVGVVTKMNLNFYARQVVLTAGTFLAGRIHIGLQNYEGGRAGDAPANRLAAKLRELSLPVGRLKTGTPPRIDARTVDFSQLQVQAGDDPAPVFSYLGSRAMHPKQIPCYITHTNEHTHDVIRGSLDQSPMYAGVIEGVGPRYCPSIEDKVMRFADKTSHQVFIEPEGLSTTELYPNGISTSLPFETQVKIVRSMVGLENALIMRPGYAIEYDYFDPRGLKPTLETQAIKGLFFAGQINGTTGYEEAGAQGLLAGLNAGLAAQDKALWYPRRDQAYLGVLVDDLITLGTQEPYRMFTSRAEYRLLLREDNADQRLTEIGRAFGLVDDVRWAAYEQKLNALELETQRLKEVWIHPAHPEAKQAEALMNLPLSKEHTLFDLLRRPGVTYQALAELSVFGDQVVASDVVEQIEIEAKYAGYIERQLQEIEKTSREQNTPIPEDLDLERISGLSNEVKQKLRQHKPATIGMASRISGITPAAISLLLIFMKKHRAEVAAKQAGLAAIE</sequence>
<dbReference type="EMBL" id="CP007030">
    <property type="protein sequence ID" value="AHF02095.1"/>
    <property type="molecule type" value="Genomic_DNA"/>
</dbReference>
<dbReference type="Gene3D" id="3.50.50.60">
    <property type="entry name" value="FAD/NAD(P)-binding domain"/>
    <property type="match status" value="2"/>
</dbReference>
<comment type="function">
    <text evidence="2 12">NAD-binding protein involved in the addition of a carboxymethylaminomethyl (cmnm) group at the wobble position (U34) of certain tRNAs, forming tRNA-cmnm(5)s(2)U34.</text>
</comment>
<dbReference type="Pfam" id="PF01134">
    <property type="entry name" value="GIDA"/>
    <property type="match status" value="1"/>
</dbReference>
<gene>
    <name evidence="12" type="primary">mnmG</name>
    <name evidence="12" type="synonym">gidA</name>
    <name evidence="14" type="ORF">THIAE_10270</name>
</gene>
<dbReference type="Gene3D" id="1.10.150.570">
    <property type="entry name" value="GidA associated domain, C-terminal subdomain"/>
    <property type="match status" value="1"/>
</dbReference>
<feature type="binding site" evidence="12">
    <location>
        <begin position="270"/>
        <end position="284"/>
    </location>
    <ligand>
        <name>NAD(+)</name>
        <dbReference type="ChEBI" id="CHEBI:57540"/>
    </ligand>
</feature>
<dbReference type="Gene3D" id="1.10.10.1800">
    <property type="entry name" value="tRNA uridine 5-carboxymethylaminomethyl modification enzyme MnmG/GidA"/>
    <property type="match status" value="1"/>
</dbReference>
<evidence type="ECO:0000256" key="8">
    <source>
        <dbReference type="ARBA" id="ARBA00022827"/>
    </source>
</evidence>
<dbReference type="Pfam" id="PF21680">
    <property type="entry name" value="GIDA_C_1st"/>
    <property type="match status" value="1"/>
</dbReference>
<dbReference type="InterPro" id="IPR026904">
    <property type="entry name" value="MnmG_C"/>
</dbReference>
<dbReference type="PRINTS" id="PR00411">
    <property type="entry name" value="PNDRDTASEI"/>
</dbReference>
<evidence type="ECO:0000256" key="2">
    <source>
        <dbReference type="ARBA" id="ARBA00003717"/>
    </source>
</evidence>
<comment type="similarity">
    <text evidence="3 12">Belongs to the MnmG family.</text>
</comment>
<dbReference type="FunFam" id="1.10.150.570:FF:000001">
    <property type="entry name" value="tRNA uridine 5-carboxymethylaminomethyl modification enzyme MnmG"/>
    <property type="match status" value="1"/>
</dbReference>
<keyword evidence="8 12" id="KW-0274">FAD</keyword>
<dbReference type="InParanoid" id="W0DU34"/>
<comment type="caution">
    <text evidence="12">Lacks conserved residue(s) required for the propagation of feature annotation.</text>
</comment>
<evidence type="ECO:0000256" key="11">
    <source>
        <dbReference type="ARBA" id="ARBA00031800"/>
    </source>
</evidence>
<dbReference type="FunFam" id="3.50.50.60:FF:000002">
    <property type="entry name" value="tRNA uridine 5-carboxymethylaminomethyl modification enzyme MnmG"/>
    <property type="match status" value="1"/>
</dbReference>
<dbReference type="SUPFAM" id="SSF51905">
    <property type="entry name" value="FAD/NAD(P)-binding domain"/>
    <property type="match status" value="1"/>
</dbReference>
<dbReference type="AlphaFoldDB" id="W0DU34"/>
<accession>W0DU34</accession>
<keyword evidence="9 12" id="KW-0520">NAD</keyword>
<evidence type="ECO:0000259" key="13">
    <source>
        <dbReference type="SMART" id="SM01228"/>
    </source>
</evidence>
<feature type="binding site" evidence="12">
    <location>
        <begin position="10"/>
        <end position="15"/>
    </location>
    <ligand>
        <name>FAD</name>
        <dbReference type="ChEBI" id="CHEBI:57692"/>
    </ligand>
</feature>
<dbReference type="Proteomes" id="UP000005380">
    <property type="component" value="Chromosome"/>
</dbReference>
<evidence type="ECO:0000256" key="3">
    <source>
        <dbReference type="ARBA" id="ARBA00007653"/>
    </source>
</evidence>
<dbReference type="InterPro" id="IPR004416">
    <property type="entry name" value="MnmG"/>
</dbReference>
<dbReference type="InterPro" id="IPR044920">
    <property type="entry name" value="MnmG_C_subdom_sf"/>
</dbReference>
<comment type="cofactor">
    <cofactor evidence="1 12">
        <name>FAD</name>
        <dbReference type="ChEBI" id="CHEBI:57692"/>
    </cofactor>
</comment>
<keyword evidence="15" id="KW-1185">Reference proteome</keyword>
<dbReference type="PROSITE" id="PS01281">
    <property type="entry name" value="GIDA_2"/>
    <property type="match status" value="1"/>
</dbReference>
<evidence type="ECO:0000256" key="5">
    <source>
        <dbReference type="ARBA" id="ARBA00022490"/>
    </source>
</evidence>
<evidence type="ECO:0000256" key="1">
    <source>
        <dbReference type="ARBA" id="ARBA00001974"/>
    </source>
</evidence>
<dbReference type="InterPro" id="IPR047001">
    <property type="entry name" value="MnmG_C_subdom"/>
</dbReference>
<proteinExistence type="inferred from homology"/>
<comment type="subunit">
    <text evidence="10 12">Homodimer. Heterotetramer of two MnmE and two MnmG subunits.</text>
</comment>
<dbReference type="STRING" id="717772.THIAE_10270"/>
<dbReference type="InterPro" id="IPR002218">
    <property type="entry name" value="MnmG-rel"/>
</dbReference>
<evidence type="ECO:0000313" key="14">
    <source>
        <dbReference type="EMBL" id="AHF02095.1"/>
    </source>
</evidence>
<dbReference type="GO" id="GO:0030488">
    <property type="term" value="P:tRNA methylation"/>
    <property type="evidence" value="ECO:0007669"/>
    <property type="project" value="TreeGrafter"/>
</dbReference>
<dbReference type="InterPro" id="IPR040131">
    <property type="entry name" value="MnmG_N"/>
</dbReference>
<dbReference type="PROSITE" id="PS01280">
    <property type="entry name" value="GIDA_1"/>
    <property type="match status" value="1"/>
</dbReference>
<dbReference type="FunCoup" id="W0DU34">
    <property type="interactions" value="547"/>
</dbReference>
<dbReference type="InterPro" id="IPR020595">
    <property type="entry name" value="MnmG-rel_CS"/>
</dbReference>
<dbReference type="Pfam" id="PF13932">
    <property type="entry name" value="SAM_GIDA_C"/>
    <property type="match status" value="1"/>
</dbReference>
<keyword evidence="5 12" id="KW-0963">Cytoplasm</keyword>
<protein>
    <recommendedName>
        <fullName evidence="4 12">tRNA uridine 5-carboxymethylaminomethyl modification enzyme MnmG</fullName>
    </recommendedName>
    <alternativeName>
        <fullName evidence="11 12">Glucose-inhibited division protein A</fullName>
    </alternativeName>
</protein>
<dbReference type="HOGENOM" id="CLU_007831_2_2_6"/>
<dbReference type="PANTHER" id="PTHR11806:SF0">
    <property type="entry name" value="PROTEIN MTO1 HOMOLOG, MITOCHONDRIAL"/>
    <property type="match status" value="1"/>
</dbReference>
<dbReference type="NCBIfam" id="TIGR00136">
    <property type="entry name" value="mnmG_gidA"/>
    <property type="match status" value="1"/>
</dbReference>
<evidence type="ECO:0000256" key="7">
    <source>
        <dbReference type="ARBA" id="ARBA00022694"/>
    </source>
</evidence>
<dbReference type="GO" id="GO:0005829">
    <property type="term" value="C:cytosol"/>
    <property type="evidence" value="ECO:0007669"/>
    <property type="project" value="TreeGrafter"/>
</dbReference>
<dbReference type="GO" id="GO:0050660">
    <property type="term" value="F:flavin adenine dinucleotide binding"/>
    <property type="evidence" value="ECO:0007669"/>
    <property type="project" value="UniProtKB-UniRule"/>
</dbReference>
<feature type="domain" description="tRNA uridine 5-carboxymethylaminomethyl modification enzyme C-terminal subdomain" evidence="13">
    <location>
        <begin position="543"/>
        <end position="614"/>
    </location>
</feature>
<dbReference type="eggNOG" id="COG0445">
    <property type="taxonomic scope" value="Bacteria"/>
</dbReference>
<dbReference type="KEGG" id="tao:THIAE_10270"/>
<reference evidence="14 15" key="1">
    <citation type="submission" date="2013-12" db="EMBL/GenBank/DDBJ databases">
        <authorList>
            <consortium name="DOE Joint Genome Institute"/>
            <person name="Kappler U."/>
            <person name="Huntemann M."/>
            <person name="Han J."/>
            <person name="Chen A."/>
            <person name="Kyrpides N."/>
            <person name="Mavromatis K."/>
            <person name="Markowitz V."/>
            <person name="Palaniappan K."/>
            <person name="Ivanova N."/>
            <person name="Schaumberg A."/>
            <person name="Pati A."/>
            <person name="Liolios K."/>
            <person name="Nordberg H.P."/>
            <person name="Cantor M.N."/>
            <person name="Hua S.X."/>
            <person name="Woyke T."/>
        </authorList>
    </citation>
    <scope>NUCLEOTIDE SEQUENCE [LARGE SCALE GENOMIC DNA]</scope>
    <source>
        <strain evidence="15">AL2</strain>
    </source>
</reference>
<name>W0DU34_9GAMM</name>
<keyword evidence="7 12" id="KW-0819">tRNA processing</keyword>
<evidence type="ECO:0000313" key="15">
    <source>
        <dbReference type="Proteomes" id="UP000005380"/>
    </source>
</evidence>